<dbReference type="SUPFAM" id="SSF82171">
    <property type="entry name" value="DPP6 N-terminal domain-like"/>
    <property type="match status" value="1"/>
</dbReference>
<name>A0A1H6YWM3_9BACT</name>
<dbReference type="EMBL" id="FNZH01000003">
    <property type="protein sequence ID" value="SEJ41195.1"/>
    <property type="molecule type" value="Genomic_DNA"/>
</dbReference>
<dbReference type="PROSITE" id="PS51257">
    <property type="entry name" value="PROKAR_LIPOPROTEIN"/>
    <property type="match status" value="1"/>
</dbReference>
<evidence type="ECO:0000256" key="1">
    <source>
        <dbReference type="SAM" id="MobiDB-lite"/>
    </source>
</evidence>
<feature type="chain" id="PRO_5011582100" description="WD40-like Beta Propeller Repeat" evidence="2">
    <location>
        <begin position="25"/>
        <end position="458"/>
    </location>
</feature>
<feature type="signal peptide" evidence="2">
    <location>
        <begin position="1"/>
        <end position="24"/>
    </location>
</feature>
<keyword evidence="4" id="KW-1185">Reference proteome</keyword>
<dbReference type="STRING" id="1416801.SAMN05192553_103756"/>
<keyword evidence="2" id="KW-0732">Signal</keyword>
<dbReference type="InterPro" id="IPR011042">
    <property type="entry name" value="6-blade_b-propeller_TolB-like"/>
</dbReference>
<reference evidence="4" key="1">
    <citation type="submission" date="2016-10" db="EMBL/GenBank/DDBJ databases">
        <authorList>
            <person name="Varghese N."/>
            <person name="Submissions S."/>
        </authorList>
    </citation>
    <scope>NUCLEOTIDE SEQUENCE [LARGE SCALE GENOMIC DNA]</scope>
    <source>
        <strain evidence="4">IBRC-M 10761</strain>
    </source>
</reference>
<dbReference type="Gene3D" id="2.120.10.30">
    <property type="entry name" value="TolB, C-terminal domain"/>
    <property type="match status" value="1"/>
</dbReference>
<evidence type="ECO:0000256" key="2">
    <source>
        <dbReference type="SAM" id="SignalP"/>
    </source>
</evidence>
<dbReference type="InterPro" id="IPR022223">
    <property type="entry name" value="DUF3748"/>
</dbReference>
<dbReference type="Proteomes" id="UP000199403">
    <property type="component" value="Unassembled WGS sequence"/>
</dbReference>
<protein>
    <recommendedName>
        <fullName evidence="5">WD40-like Beta Propeller Repeat</fullName>
    </recommendedName>
</protein>
<dbReference type="Pfam" id="PF12566">
    <property type="entry name" value="DUF3748"/>
    <property type="match status" value="1"/>
</dbReference>
<accession>A0A1H6YWM3</accession>
<evidence type="ECO:0008006" key="5">
    <source>
        <dbReference type="Google" id="ProtNLM"/>
    </source>
</evidence>
<evidence type="ECO:0000313" key="3">
    <source>
        <dbReference type="EMBL" id="SEJ41195.1"/>
    </source>
</evidence>
<proteinExistence type="predicted"/>
<dbReference type="AlphaFoldDB" id="A0A1H6YWM3"/>
<feature type="region of interest" description="Disordered" evidence="1">
    <location>
        <begin position="296"/>
        <end position="315"/>
    </location>
</feature>
<evidence type="ECO:0000313" key="4">
    <source>
        <dbReference type="Proteomes" id="UP000199403"/>
    </source>
</evidence>
<sequence>MIPSLLKAYSLTGLFLLACIHAGARQEWAIRQLTHDLYNHELDHNQNFSPDDHWIVYDTRPNPSGIAQNQRIEQVNVTTGQIQCLYQVPEATPYGPGLGAVSYHPRENKVVFIHGLPHADSLKPYAGHRRLGKIVDEDGSYWMDSRDVTEPFTPGALRGGTHRHHWSGDGNWVGFTYNDAIMVDLEAKTGKARDLRTLGVAKRLGPTVRVDPGDPGENVQGNWFSVVLVEVVPDPKPGSGEISRAYSDWWVGTSGYLKEDGTRQLARAFLGDMVGRNGKKFTEVFLVDIPEAIDNPGEKGPLEGTAGKMPAPPKGATVQRLTHTEDRKFPGVAGSPRHWVSSSMDGAYVSYLAKDEAGIVQVFVVPTVGGDPVQVTHHRSSVQSMVRWHPFRREFVYVCEKGLFIGELDAAGKPGVPKKISPAFEPAPFSPVYSRDGNRLAFNRYVEGYIQVFLADRP</sequence>
<dbReference type="RefSeq" id="WP_092174684.1">
    <property type="nucleotide sequence ID" value="NZ_FNZH01000003.1"/>
</dbReference>
<dbReference type="OrthoDB" id="626010at2"/>
<gene>
    <name evidence="3" type="ORF">SAMN05192553_103756</name>
</gene>
<organism evidence="3 4">
    <name type="scientific">Cyclobacterium xiamenense</name>
    <dbReference type="NCBI Taxonomy" id="1297121"/>
    <lineage>
        <taxon>Bacteria</taxon>
        <taxon>Pseudomonadati</taxon>
        <taxon>Bacteroidota</taxon>
        <taxon>Cytophagia</taxon>
        <taxon>Cytophagales</taxon>
        <taxon>Cyclobacteriaceae</taxon>
        <taxon>Cyclobacterium</taxon>
    </lineage>
</organism>